<protein>
    <submittedName>
        <fullName evidence="2">Uncharacterized protein</fullName>
    </submittedName>
</protein>
<keyword evidence="1" id="KW-1133">Transmembrane helix</keyword>
<dbReference type="EMBL" id="BAAFGK010000004">
    <property type="protein sequence ID" value="GAB0057688.1"/>
    <property type="molecule type" value="Genomic_DNA"/>
</dbReference>
<keyword evidence="3" id="KW-1185">Reference proteome</keyword>
<proteinExistence type="predicted"/>
<dbReference type="RefSeq" id="WP_420905380.1">
    <property type="nucleotide sequence ID" value="NZ_BAAFGK010000004.1"/>
</dbReference>
<sequence length="124" mass="13797">MENETGDGDAQLDEPRDLAVDSTANVLDRLAILEEEVRLLKAALYTLPGALEKEKMEVRRGLEEFKGAQKRLTELANTTVQSNQKVEQLGKQVEGVKKETSSWLVVSIVCFAIFFIVSLFIRAG</sequence>
<name>A0ABQ0C9Z3_9PROT</name>
<feature type="transmembrane region" description="Helical" evidence="1">
    <location>
        <begin position="101"/>
        <end position="121"/>
    </location>
</feature>
<accession>A0ABQ0C9Z3</accession>
<keyword evidence="1" id="KW-0812">Transmembrane</keyword>
<dbReference type="Proteomes" id="UP001628193">
    <property type="component" value="Unassembled WGS sequence"/>
</dbReference>
<organism evidence="2 3">
    <name type="scientific">Candidatus Magnetaquiglobus chichijimensis</name>
    <dbReference type="NCBI Taxonomy" id="3141448"/>
    <lineage>
        <taxon>Bacteria</taxon>
        <taxon>Pseudomonadati</taxon>
        <taxon>Pseudomonadota</taxon>
        <taxon>Magnetococcia</taxon>
        <taxon>Magnetococcales</taxon>
        <taxon>Candidatus Magnetaquicoccaceae</taxon>
        <taxon>Candidatus Magnetaquiglobus</taxon>
    </lineage>
</organism>
<gene>
    <name evidence="2" type="ORF">SIID45300_02020</name>
</gene>
<evidence type="ECO:0000313" key="3">
    <source>
        <dbReference type="Proteomes" id="UP001628193"/>
    </source>
</evidence>
<evidence type="ECO:0000256" key="1">
    <source>
        <dbReference type="SAM" id="Phobius"/>
    </source>
</evidence>
<evidence type="ECO:0000313" key="2">
    <source>
        <dbReference type="EMBL" id="GAB0057688.1"/>
    </source>
</evidence>
<keyword evidence="1" id="KW-0472">Membrane</keyword>
<reference evidence="2 3" key="2">
    <citation type="submission" date="2024-09" db="EMBL/GenBank/DDBJ databases">
        <title>Draft genome sequence of Candidatus Magnetaquicoccaceae bacterium FCR-1.</title>
        <authorList>
            <person name="Shimoshige H."/>
            <person name="Shimamura S."/>
            <person name="Taoka A."/>
            <person name="Kobayashi H."/>
            <person name="Maekawa T."/>
        </authorList>
    </citation>
    <scope>NUCLEOTIDE SEQUENCE [LARGE SCALE GENOMIC DNA]</scope>
    <source>
        <strain evidence="2 3">FCR-1</strain>
    </source>
</reference>
<comment type="caution">
    <text evidence="2">The sequence shown here is derived from an EMBL/GenBank/DDBJ whole genome shotgun (WGS) entry which is preliminary data.</text>
</comment>
<reference evidence="2 3" key="1">
    <citation type="submission" date="2024-05" db="EMBL/GenBank/DDBJ databases">
        <authorList>
            <consortium name="Candidatus Magnetaquicoccaceae bacterium FCR-1 genome sequencing consortium"/>
            <person name="Shimoshige H."/>
            <person name="Shimamura S."/>
            <person name="Taoka A."/>
            <person name="Kobayashi H."/>
            <person name="Maekawa T."/>
        </authorList>
    </citation>
    <scope>NUCLEOTIDE SEQUENCE [LARGE SCALE GENOMIC DNA]</scope>
    <source>
        <strain evidence="2 3">FCR-1</strain>
    </source>
</reference>